<dbReference type="eggNOG" id="KOG4212">
    <property type="taxonomic scope" value="Eukaryota"/>
</dbReference>
<proteinExistence type="predicted"/>
<dbReference type="Gene3D" id="3.30.70.330">
    <property type="match status" value="4"/>
</dbReference>
<dbReference type="FunFam" id="3.30.70.330:FF:001276">
    <property type="match status" value="1"/>
</dbReference>
<dbReference type="eggNOG" id="KOG0118">
    <property type="taxonomic scope" value="Eukaryota"/>
</dbReference>
<dbReference type="EMBL" id="DS022303">
    <property type="protein sequence ID" value="OAJ39581.1"/>
    <property type="molecule type" value="Genomic_DNA"/>
</dbReference>
<protein>
    <recommendedName>
        <fullName evidence="4">RRM domain-containing protein</fullName>
    </recommendedName>
</protein>
<evidence type="ECO:0000256" key="2">
    <source>
        <dbReference type="PROSITE-ProRule" id="PRU00176"/>
    </source>
</evidence>
<reference evidence="5 6" key="1">
    <citation type="submission" date="2006-10" db="EMBL/GenBank/DDBJ databases">
        <title>The Genome Sequence of Batrachochytrium dendrobatidis JEL423.</title>
        <authorList>
            <consortium name="The Broad Institute Genome Sequencing Platform"/>
            <person name="Birren B."/>
            <person name="Lander E."/>
            <person name="Galagan J."/>
            <person name="Cuomo C."/>
            <person name="Devon K."/>
            <person name="Jaffe D."/>
            <person name="Butler J."/>
            <person name="Alvarez P."/>
            <person name="Gnerre S."/>
            <person name="Grabherr M."/>
            <person name="Kleber M."/>
            <person name="Mauceli E."/>
            <person name="Brockman W."/>
            <person name="Young S."/>
            <person name="LaButti K."/>
            <person name="Sykes S."/>
            <person name="DeCaprio D."/>
            <person name="Crawford M."/>
            <person name="Koehrsen M."/>
            <person name="Engels R."/>
            <person name="Montgomery P."/>
            <person name="Pearson M."/>
            <person name="Howarth C."/>
            <person name="Larson L."/>
            <person name="White J."/>
            <person name="O'Leary S."/>
            <person name="Kodira C."/>
            <person name="Zeng Q."/>
            <person name="Yandava C."/>
            <person name="Alvarado L."/>
            <person name="Longcore J."/>
            <person name="James T."/>
        </authorList>
    </citation>
    <scope>NUCLEOTIDE SEQUENCE [LARGE SCALE GENOMIC DNA]</scope>
    <source>
        <strain evidence="5 6">JEL423</strain>
    </source>
</reference>
<evidence type="ECO:0000313" key="5">
    <source>
        <dbReference type="EMBL" id="OAJ39581.1"/>
    </source>
</evidence>
<dbReference type="GO" id="GO:0005634">
    <property type="term" value="C:nucleus"/>
    <property type="evidence" value="ECO:0007669"/>
    <property type="project" value="TreeGrafter"/>
</dbReference>
<gene>
    <name evidence="5" type="ORF">BDEG_23414</name>
</gene>
<dbReference type="GO" id="GO:0005737">
    <property type="term" value="C:cytoplasm"/>
    <property type="evidence" value="ECO:0007669"/>
    <property type="project" value="TreeGrafter"/>
</dbReference>
<evidence type="ECO:0000313" key="6">
    <source>
        <dbReference type="Proteomes" id="UP000077115"/>
    </source>
</evidence>
<dbReference type="InterPro" id="IPR012677">
    <property type="entry name" value="Nucleotide-bd_a/b_plait_sf"/>
</dbReference>
<feature type="region of interest" description="Disordered" evidence="3">
    <location>
        <begin position="362"/>
        <end position="389"/>
    </location>
</feature>
<feature type="domain" description="RRM" evidence="4">
    <location>
        <begin position="280"/>
        <end position="357"/>
    </location>
</feature>
<dbReference type="Proteomes" id="UP000077115">
    <property type="component" value="Unassembled WGS sequence"/>
</dbReference>
<dbReference type="VEuPathDB" id="FungiDB:BDEG_23414"/>
<sequence length="586" mass="64880">MESSGLMHHHGNDQPVAGRQVFIGNLPFTMQSKDLKDVFNKTAGVTSVKVMSHGNGRSRGFGLVYCDTPEIAQSIITQFQGLELKGRQIEVRIDRVNRSNIGHGSEQHDGHNFLTKKRVQYHMNNSPHQHQPYKQEAVHTTASHALAAPTLLHSATLAHHGHGAVGTYHSVTAIPTTNSYSHGWNSERDHDYHSTIGDYNALQTFDVGDAIASIDLNSGTRVVAPSGVQDSSFYSNNSDSISPSLKTHHAVYPNDDCSGHSTEVQPHKTETNAGLKHQCTTLFVGNLPFIITWQDLKDLFRQAGDVAVSHIPTDGSGRSRGFGIVTMTTPEDAAKAIQMFNRYILSGRQLEVREDRHVFKASKEGEHHEHSHRTTRLDSPAPVTQYGGQHDTGHIRHEHGYGNRSENYVMKNSGITLFVGNLVYSVIWQELKDLFRSVGIPTKAEIVTSSSGRSRGFGFVTMATQEDANKAIKELNGTEFRGRKIEVRLDKFGSHESRGIPEALQGTQVLVGNLPFHMRWQDLKDIFRCVAEPQLANVRIDPETGRSQGVGTVRFQTEEDATRALSLNETVIAGRSIWVQIDKQAV</sequence>
<accession>A0A177WJR2</accession>
<organism evidence="5 6">
    <name type="scientific">Batrachochytrium dendrobatidis (strain JEL423)</name>
    <dbReference type="NCBI Taxonomy" id="403673"/>
    <lineage>
        <taxon>Eukaryota</taxon>
        <taxon>Fungi</taxon>
        <taxon>Fungi incertae sedis</taxon>
        <taxon>Chytridiomycota</taxon>
        <taxon>Chytridiomycota incertae sedis</taxon>
        <taxon>Chytridiomycetes</taxon>
        <taxon>Rhizophydiales</taxon>
        <taxon>Rhizophydiales incertae sedis</taxon>
        <taxon>Batrachochytrium</taxon>
    </lineage>
</organism>
<keyword evidence="1 2" id="KW-0694">RNA-binding</keyword>
<dbReference type="InterPro" id="IPR000504">
    <property type="entry name" value="RRM_dom"/>
</dbReference>
<dbReference type="GO" id="GO:0003729">
    <property type="term" value="F:mRNA binding"/>
    <property type="evidence" value="ECO:0007669"/>
    <property type="project" value="TreeGrafter"/>
</dbReference>
<name>A0A177WJR2_BATDL</name>
<evidence type="ECO:0000256" key="1">
    <source>
        <dbReference type="ARBA" id="ARBA00022884"/>
    </source>
</evidence>
<dbReference type="SUPFAM" id="SSF54928">
    <property type="entry name" value="RNA-binding domain, RBD"/>
    <property type="match status" value="4"/>
</dbReference>
<dbReference type="OrthoDB" id="1049195at2759"/>
<dbReference type="PANTHER" id="PTHR23003:SF3">
    <property type="entry name" value="FI21236P1-RELATED"/>
    <property type="match status" value="1"/>
</dbReference>
<reference evidence="5 6" key="2">
    <citation type="submission" date="2016-05" db="EMBL/GenBank/DDBJ databases">
        <title>Lineage-specific infection strategies underlie the spectrum of fungal disease in amphibians.</title>
        <authorList>
            <person name="Cuomo C.A."/>
            <person name="Farrer R.A."/>
            <person name="James T."/>
            <person name="Longcore J."/>
            <person name="Birren B."/>
        </authorList>
    </citation>
    <scope>NUCLEOTIDE SEQUENCE [LARGE SCALE GENOMIC DNA]</scope>
    <source>
        <strain evidence="5 6">JEL423</strain>
    </source>
</reference>
<feature type="domain" description="RRM" evidence="4">
    <location>
        <begin position="507"/>
        <end position="584"/>
    </location>
</feature>
<dbReference type="PANTHER" id="PTHR23003">
    <property type="entry name" value="RNA RECOGNITION MOTIF RRM DOMAIN CONTAINING PROTEIN"/>
    <property type="match status" value="1"/>
</dbReference>
<dbReference type="SMART" id="SM00360">
    <property type="entry name" value="RRM"/>
    <property type="match status" value="4"/>
</dbReference>
<evidence type="ECO:0000256" key="3">
    <source>
        <dbReference type="SAM" id="MobiDB-lite"/>
    </source>
</evidence>
<dbReference type="InterPro" id="IPR050374">
    <property type="entry name" value="RRT5_SRSF_SR"/>
</dbReference>
<dbReference type="STRING" id="403673.A0A177WJR2"/>
<dbReference type="GO" id="GO:1990904">
    <property type="term" value="C:ribonucleoprotein complex"/>
    <property type="evidence" value="ECO:0007669"/>
    <property type="project" value="TreeGrafter"/>
</dbReference>
<dbReference type="PROSITE" id="PS50102">
    <property type="entry name" value="RRM"/>
    <property type="match status" value="4"/>
</dbReference>
<evidence type="ECO:0000259" key="4">
    <source>
        <dbReference type="PROSITE" id="PS50102"/>
    </source>
</evidence>
<dbReference type="Pfam" id="PF00076">
    <property type="entry name" value="RRM_1"/>
    <property type="match status" value="4"/>
</dbReference>
<feature type="domain" description="RRM" evidence="4">
    <location>
        <begin position="415"/>
        <end position="492"/>
    </location>
</feature>
<dbReference type="AlphaFoldDB" id="A0A177WJR2"/>
<dbReference type="InterPro" id="IPR035979">
    <property type="entry name" value="RBD_domain_sf"/>
</dbReference>
<feature type="domain" description="RRM" evidence="4">
    <location>
        <begin position="19"/>
        <end position="96"/>
    </location>
</feature>